<dbReference type="Pfam" id="PF07044">
    <property type="entry name" value="DUF1329"/>
    <property type="match status" value="1"/>
</dbReference>
<dbReference type="AlphaFoldDB" id="A0A317DTH9"/>
<dbReference type="RefSeq" id="WP_109923113.1">
    <property type="nucleotide sequence ID" value="NZ_QGLF01000007.1"/>
</dbReference>
<dbReference type="InterPro" id="IPR010752">
    <property type="entry name" value="DUF1329"/>
</dbReference>
<evidence type="ECO:0000256" key="1">
    <source>
        <dbReference type="SAM" id="SignalP"/>
    </source>
</evidence>
<gene>
    <name evidence="2" type="ORF">DKG75_20780</name>
</gene>
<dbReference type="Proteomes" id="UP000246077">
    <property type="component" value="Unassembled WGS sequence"/>
</dbReference>
<evidence type="ECO:0000313" key="2">
    <source>
        <dbReference type="EMBL" id="PWR17979.1"/>
    </source>
</evidence>
<keyword evidence="3" id="KW-1185">Reference proteome</keyword>
<accession>A0A317DTH9</accession>
<name>A0A317DTH9_9PROT</name>
<feature type="chain" id="PRO_5016247986" evidence="1">
    <location>
        <begin position="23"/>
        <end position="459"/>
    </location>
</feature>
<dbReference type="OrthoDB" id="6757166at2"/>
<evidence type="ECO:0000313" key="3">
    <source>
        <dbReference type="Proteomes" id="UP000246077"/>
    </source>
</evidence>
<dbReference type="CDD" id="cd16329">
    <property type="entry name" value="LolA_like"/>
    <property type="match status" value="1"/>
</dbReference>
<dbReference type="EMBL" id="QGLF01000007">
    <property type="protein sequence ID" value="PWR17979.1"/>
    <property type="molecule type" value="Genomic_DNA"/>
</dbReference>
<protein>
    <submittedName>
        <fullName evidence="2">DUF1329 domain-containing protein</fullName>
    </submittedName>
</protein>
<sequence>MKKIATAVAGLAAILASGAALAKVPQAEADRLGRDLTPVGAVKAGNADGGIPAYDGGLTKPPAGYSPGMHLVDPFAGDKPTATITAQNAAQYAAKLTAGQQAMLKLYPNFKMPVYPTRRSCSLPERVYEATKKNAVTATMTEDQNGLNDALLGVPFPIPQNGVEAIWNHRLRYRGFKFRRFFGSAAVNGNGSYIMFKNQDEGIIHYSGPGRAQIGDVSDIKQLNNIGISYLNITTAPARLAGSIILVHDTINAKELPRQAWQYNPGTRRVLRAPELSYANPLINTDGLATTDQFDMYNGATDRYSFDLKPKQELYLGYNAYKLASDKVSYKEILTPNHLNQDFARYELHRAVVVDAKLKEGAQHVYARRVFYLDEDSWNIVSADLYDTRGELWRVQDGPMINYYDLPLCSSALEVTYDLQSGRYVVFGLKNEEKMLDWNAGNVDPSNFTPDAIRRLGQR</sequence>
<organism evidence="2 3">
    <name type="scientific">Zavarzinia compransoris</name>
    <dbReference type="NCBI Taxonomy" id="1264899"/>
    <lineage>
        <taxon>Bacteria</taxon>
        <taxon>Pseudomonadati</taxon>
        <taxon>Pseudomonadota</taxon>
        <taxon>Alphaproteobacteria</taxon>
        <taxon>Rhodospirillales</taxon>
        <taxon>Zavarziniaceae</taxon>
        <taxon>Zavarzinia</taxon>
    </lineage>
</organism>
<feature type="signal peptide" evidence="1">
    <location>
        <begin position="1"/>
        <end position="22"/>
    </location>
</feature>
<keyword evidence="1" id="KW-0732">Signal</keyword>
<proteinExistence type="predicted"/>
<reference evidence="3" key="1">
    <citation type="submission" date="2018-05" db="EMBL/GenBank/DDBJ databases">
        <title>Zavarzinia sp. HR-AS.</title>
        <authorList>
            <person name="Lee Y."/>
            <person name="Jeon C.O."/>
        </authorList>
    </citation>
    <scope>NUCLEOTIDE SEQUENCE [LARGE SCALE GENOMIC DNA]</scope>
    <source>
        <strain evidence="3">DSM 1231</strain>
    </source>
</reference>
<comment type="caution">
    <text evidence="2">The sequence shown here is derived from an EMBL/GenBank/DDBJ whole genome shotgun (WGS) entry which is preliminary data.</text>
</comment>
<dbReference type="Gene3D" id="2.50.20.10">
    <property type="entry name" value="Lipoprotein localisation LolA/LolB/LppX"/>
    <property type="match status" value="1"/>
</dbReference>